<dbReference type="GO" id="GO:0018845">
    <property type="term" value="F:2-hydroxychromene-2-carboxylate isomerase activity"/>
    <property type="evidence" value="ECO:0007669"/>
    <property type="project" value="UniProtKB-UniRule"/>
</dbReference>
<dbReference type="EMBL" id="MOAM01000035">
    <property type="protein sequence ID" value="ROL64890.1"/>
    <property type="molecule type" value="Genomic_DNA"/>
</dbReference>
<evidence type="ECO:0000256" key="1">
    <source>
        <dbReference type="PIRNR" id="PIRNR006386"/>
    </source>
</evidence>
<reference evidence="4 5" key="1">
    <citation type="submission" date="2016-10" db="EMBL/GenBank/DDBJ databases">
        <title>Comparative genome analysis of multiple Pseudomonas spp. focuses on biocontrol and plant growth promoting traits.</title>
        <authorList>
            <person name="Tao X.-Y."/>
            <person name="Taylor C.G."/>
        </authorList>
    </citation>
    <scope>NUCLEOTIDE SEQUENCE [LARGE SCALE GENOMIC DNA]</scope>
    <source>
        <strain evidence="4 5">15D11</strain>
    </source>
</reference>
<sequence>MSKTVEFFFDLGSPASYLAWTQLPKLCAEHDAQLVYRPMLLGGVFQATGNASPVMVPAKARHVFVDFQRYAKRYGVTLALPPGFPINTLGLMRGTVAVQRYQPERFEAYLNAMFTALWVRQRNLADLQVLATVLQEAGFDPEQYQAWSAEPEVKAALKDATEEAVRRGVFGAPSCFVGEQMFFGQDRLEFVVEALAEQDSQV</sequence>
<name>A0A423D059_9PSED</name>
<dbReference type="CDD" id="cd03022">
    <property type="entry name" value="DsbA_HCCA_Iso"/>
    <property type="match status" value="1"/>
</dbReference>
<feature type="domain" description="DSBA-like thioredoxin" evidence="3">
    <location>
        <begin position="4"/>
        <end position="196"/>
    </location>
</feature>
<dbReference type="InterPro" id="IPR051924">
    <property type="entry name" value="GST_Kappa/NadH"/>
</dbReference>
<dbReference type="InterPro" id="IPR036249">
    <property type="entry name" value="Thioredoxin-like_sf"/>
</dbReference>
<comment type="caution">
    <text evidence="4">The sequence shown here is derived from an EMBL/GenBank/DDBJ whole genome shotgun (WGS) entry which is preliminary data.</text>
</comment>
<dbReference type="InterPro" id="IPR001853">
    <property type="entry name" value="DSBA-like_thioredoxin_dom"/>
</dbReference>
<evidence type="ECO:0000313" key="5">
    <source>
        <dbReference type="Proteomes" id="UP000285286"/>
    </source>
</evidence>
<gene>
    <name evidence="4" type="ORF">BHU25_23765</name>
</gene>
<keyword evidence="5" id="KW-1185">Reference proteome</keyword>
<dbReference type="InterPro" id="IPR014440">
    <property type="entry name" value="HCCAis_GSTk"/>
</dbReference>
<dbReference type="RefSeq" id="WP_123567795.1">
    <property type="nucleotide sequence ID" value="NZ_MOAM01000035.1"/>
</dbReference>
<protein>
    <recommendedName>
        <fullName evidence="1">2-hydroxychromene-2-carboxylate isomerase</fullName>
        <ecNumber evidence="1">5.99.1.4</ecNumber>
    </recommendedName>
</protein>
<dbReference type="GO" id="GO:0006749">
    <property type="term" value="P:glutathione metabolic process"/>
    <property type="evidence" value="ECO:0007669"/>
    <property type="project" value="TreeGrafter"/>
</dbReference>
<dbReference type="PIRSF" id="PIRSF006386">
    <property type="entry name" value="HCCAis_GSTk"/>
    <property type="match status" value="1"/>
</dbReference>
<dbReference type="PANTHER" id="PTHR42943:SF2">
    <property type="entry name" value="GLUTATHIONE S-TRANSFERASE KAPPA 1"/>
    <property type="match status" value="1"/>
</dbReference>
<dbReference type="SUPFAM" id="SSF52833">
    <property type="entry name" value="Thioredoxin-like"/>
    <property type="match status" value="1"/>
</dbReference>
<proteinExistence type="inferred from homology"/>
<feature type="active site" description="Nucleophile" evidence="2">
    <location>
        <position position="13"/>
    </location>
</feature>
<dbReference type="GO" id="GO:0004602">
    <property type="term" value="F:glutathione peroxidase activity"/>
    <property type="evidence" value="ECO:0007669"/>
    <property type="project" value="TreeGrafter"/>
</dbReference>
<organism evidence="4 5">
    <name type="scientific">Pseudomonas vranovensis</name>
    <dbReference type="NCBI Taxonomy" id="321661"/>
    <lineage>
        <taxon>Bacteria</taxon>
        <taxon>Pseudomonadati</taxon>
        <taxon>Pseudomonadota</taxon>
        <taxon>Gammaproteobacteria</taxon>
        <taxon>Pseudomonadales</taxon>
        <taxon>Pseudomonadaceae</taxon>
        <taxon>Pseudomonas</taxon>
    </lineage>
</organism>
<dbReference type="GO" id="GO:0004364">
    <property type="term" value="F:glutathione transferase activity"/>
    <property type="evidence" value="ECO:0007669"/>
    <property type="project" value="TreeGrafter"/>
</dbReference>
<comment type="similarity">
    <text evidence="1">Belongs to the GST superfamily. NadH family.</text>
</comment>
<dbReference type="Pfam" id="PF01323">
    <property type="entry name" value="DSBA"/>
    <property type="match status" value="1"/>
</dbReference>
<dbReference type="InterPro" id="IPR044087">
    <property type="entry name" value="NahD-like"/>
</dbReference>
<dbReference type="Gene3D" id="3.40.30.10">
    <property type="entry name" value="Glutaredoxin"/>
    <property type="match status" value="1"/>
</dbReference>
<accession>A0A423D059</accession>
<dbReference type="Proteomes" id="UP000285286">
    <property type="component" value="Unassembled WGS sequence"/>
</dbReference>
<keyword evidence="1" id="KW-0413">Isomerase</keyword>
<dbReference type="STRING" id="1292031.GCA_000425805_00697"/>
<evidence type="ECO:0000313" key="4">
    <source>
        <dbReference type="EMBL" id="ROL64890.1"/>
    </source>
</evidence>
<dbReference type="PANTHER" id="PTHR42943">
    <property type="entry name" value="GLUTATHIONE S-TRANSFERASE KAPPA"/>
    <property type="match status" value="1"/>
</dbReference>
<dbReference type="AlphaFoldDB" id="A0A423D059"/>
<evidence type="ECO:0000259" key="3">
    <source>
        <dbReference type="Pfam" id="PF01323"/>
    </source>
</evidence>
<evidence type="ECO:0000256" key="2">
    <source>
        <dbReference type="PIRSR" id="PIRSR006386-1"/>
    </source>
</evidence>
<dbReference type="GO" id="GO:1901170">
    <property type="term" value="P:naphthalene catabolic process"/>
    <property type="evidence" value="ECO:0007669"/>
    <property type="project" value="InterPro"/>
</dbReference>
<comment type="catalytic activity">
    <reaction evidence="1">
        <text>2-hydroxychromene-2-carboxylate = (3E)-4-(2-hydroxyphenyl)-2-oxobut-3-enoate</text>
        <dbReference type="Rhea" id="RHEA:27401"/>
        <dbReference type="ChEBI" id="CHEBI:59350"/>
        <dbReference type="ChEBI" id="CHEBI:59353"/>
        <dbReference type="EC" id="5.99.1.4"/>
    </reaction>
</comment>
<dbReference type="EC" id="5.99.1.4" evidence="1"/>